<keyword evidence="3" id="KW-1185">Reference proteome</keyword>
<name>A0A8J3ITD8_9CHLR</name>
<evidence type="ECO:0000313" key="2">
    <source>
        <dbReference type="EMBL" id="GHO96462.1"/>
    </source>
</evidence>
<keyword evidence="1" id="KW-0812">Transmembrane</keyword>
<evidence type="ECO:0000256" key="1">
    <source>
        <dbReference type="SAM" id="Phobius"/>
    </source>
</evidence>
<sequence>MLSTDAVSSPPGRFSRILNTLMMLIVNVAIPYGCYTLAKAYWLF</sequence>
<dbReference type="EMBL" id="BNJK01000001">
    <property type="protein sequence ID" value="GHO96462.1"/>
    <property type="molecule type" value="Genomic_DNA"/>
</dbReference>
<keyword evidence="1" id="KW-0472">Membrane</keyword>
<protein>
    <submittedName>
        <fullName evidence="2">Uncharacterized protein</fullName>
    </submittedName>
</protein>
<proteinExistence type="predicted"/>
<dbReference type="AlphaFoldDB" id="A0A8J3ITD8"/>
<dbReference type="Proteomes" id="UP000597444">
    <property type="component" value="Unassembled WGS sequence"/>
</dbReference>
<organism evidence="2 3">
    <name type="scientific">Reticulibacter mediterranei</name>
    <dbReference type="NCBI Taxonomy" id="2778369"/>
    <lineage>
        <taxon>Bacteria</taxon>
        <taxon>Bacillati</taxon>
        <taxon>Chloroflexota</taxon>
        <taxon>Ktedonobacteria</taxon>
        <taxon>Ktedonobacterales</taxon>
        <taxon>Reticulibacteraceae</taxon>
        <taxon>Reticulibacter</taxon>
    </lineage>
</organism>
<evidence type="ECO:0000313" key="3">
    <source>
        <dbReference type="Proteomes" id="UP000597444"/>
    </source>
</evidence>
<feature type="transmembrane region" description="Helical" evidence="1">
    <location>
        <begin position="21"/>
        <end position="42"/>
    </location>
</feature>
<comment type="caution">
    <text evidence="2">The sequence shown here is derived from an EMBL/GenBank/DDBJ whole genome shotgun (WGS) entry which is preliminary data.</text>
</comment>
<accession>A0A8J3ITD8</accession>
<gene>
    <name evidence="2" type="ORF">KSF_065100</name>
</gene>
<dbReference type="RefSeq" id="WP_268963493.1">
    <property type="nucleotide sequence ID" value="NZ_BNJK01000001.1"/>
</dbReference>
<keyword evidence="1" id="KW-1133">Transmembrane helix</keyword>
<reference evidence="2" key="1">
    <citation type="submission" date="2020-10" db="EMBL/GenBank/DDBJ databases">
        <title>Taxonomic study of unclassified bacteria belonging to the class Ktedonobacteria.</title>
        <authorList>
            <person name="Yabe S."/>
            <person name="Wang C.M."/>
            <person name="Zheng Y."/>
            <person name="Sakai Y."/>
            <person name="Cavaletti L."/>
            <person name="Monciardini P."/>
            <person name="Donadio S."/>
        </authorList>
    </citation>
    <scope>NUCLEOTIDE SEQUENCE</scope>
    <source>
        <strain evidence="2">ID150040</strain>
    </source>
</reference>